<reference evidence="2" key="1">
    <citation type="submission" date="2017-04" db="EMBL/GenBank/DDBJ databases">
        <authorList>
            <person name="Varghese N."/>
            <person name="Submissions S."/>
        </authorList>
    </citation>
    <scope>NUCLEOTIDE SEQUENCE [LARGE SCALE GENOMIC DNA]</scope>
    <source>
        <strain evidence="2">RKEM611</strain>
    </source>
</reference>
<accession>A0A1Y6CJF8</accession>
<gene>
    <name evidence="1" type="ORF">SAMN06296036_1237</name>
</gene>
<dbReference type="STRING" id="1513793.SAMN06296036_1237"/>
<sequence>MKSKHLIIVIGLAGVVFWFATRTPDFDEAPTLRSKPKSETVVMPKNQQVQEELKKSSLAGKKLRLQHAIGLSPVAKTKSGKWHFDVRLQSMNNQCRTGDFDIISNDLKLVRGQKLFLTVESLADNSILYQEPLDLSKTLGTGFNRSITIPAIKNEAQYMGVFICSKRDDKQPCLKQKIVNVNKIDALQKKAILAKKAYPRSGKVFFFQFLTAFDGQLSIFDMGNRLESHFRRMEKAFRKLDPSGDYRRPFHKAKFLTQSIGSMKPMVLQKQITFFIPKQSNSCVAEQRFSR</sequence>
<dbReference type="Proteomes" id="UP000192907">
    <property type="component" value="Unassembled WGS sequence"/>
</dbReference>
<proteinExistence type="predicted"/>
<keyword evidence="2" id="KW-1185">Reference proteome</keyword>
<dbReference type="RefSeq" id="WP_132323545.1">
    <property type="nucleotide sequence ID" value="NZ_FWZT01000023.1"/>
</dbReference>
<protein>
    <submittedName>
        <fullName evidence="1">Uncharacterized protein</fullName>
    </submittedName>
</protein>
<evidence type="ECO:0000313" key="2">
    <source>
        <dbReference type="Proteomes" id="UP000192907"/>
    </source>
</evidence>
<dbReference type="AlphaFoldDB" id="A0A1Y6CJF8"/>
<name>A0A1Y6CJF8_9BACT</name>
<evidence type="ECO:0000313" key="1">
    <source>
        <dbReference type="EMBL" id="SMF66110.1"/>
    </source>
</evidence>
<dbReference type="EMBL" id="FWZT01000023">
    <property type="protein sequence ID" value="SMF66110.1"/>
    <property type="molecule type" value="Genomic_DNA"/>
</dbReference>
<organism evidence="1 2">
    <name type="scientific">Pseudobacteriovorax antillogorgiicola</name>
    <dbReference type="NCBI Taxonomy" id="1513793"/>
    <lineage>
        <taxon>Bacteria</taxon>
        <taxon>Pseudomonadati</taxon>
        <taxon>Bdellovibrionota</taxon>
        <taxon>Oligoflexia</taxon>
        <taxon>Oligoflexales</taxon>
        <taxon>Pseudobacteriovoracaceae</taxon>
        <taxon>Pseudobacteriovorax</taxon>
    </lineage>
</organism>